<dbReference type="SUPFAM" id="SSF50916">
    <property type="entry name" value="Rap30/74 interaction domains"/>
    <property type="match status" value="1"/>
</dbReference>
<feature type="compositionally biased region" description="Polar residues" evidence="8">
    <location>
        <begin position="524"/>
        <end position="538"/>
    </location>
</feature>
<evidence type="ECO:0000256" key="5">
    <source>
        <dbReference type="ARBA" id="ARBA00023163"/>
    </source>
</evidence>
<comment type="subcellular location">
    <subcellularLocation>
        <location evidence="1 7">Nucleus</location>
    </subcellularLocation>
</comment>
<evidence type="ECO:0000313" key="10">
    <source>
        <dbReference type="Proteomes" id="UP000701801"/>
    </source>
</evidence>
<keyword evidence="10" id="KW-1185">Reference proteome</keyword>
<feature type="compositionally biased region" description="Low complexity" evidence="8">
    <location>
        <begin position="1"/>
        <end position="13"/>
    </location>
</feature>
<dbReference type="GO" id="GO:0003677">
    <property type="term" value="F:DNA binding"/>
    <property type="evidence" value="ECO:0007669"/>
    <property type="project" value="UniProtKB-KW"/>
</dbReference>
<sequence>MNDTIMNDTNINDSPSAASNGQTPTPNSGGAPRYTRKLKAADPLRPRKKIVRAPNIPKGAAPIRVVKRPAAAPARGLYPVNGVAPSTNGAAPAQKTHDGWTHAPKGRVVDFPLYTTKRALREGLRYHVIRFSSKTDVNPANPEEFIRPVTLHRRDPKQPPPGQVGKEEIVDEQPMDPKEREKQEILKAEKERKRAEDQAQIAPSRNHPAQKKNQAFKGEKTSQVFRLDKNEEEKKASDLRYEEALPWHLEDAEGKNTWVGNYEAALSDTNAMLVIDGSRFLMVPMEKWYKFTAKNKFRAFTIEEAEAQLSKKTKEARWVMQEGEKRIKAPPMSNMYTVKAESRTARNANKSELAEMDDLDFAEGDLFQDDDEQATVEPDNDEDTKEAQSKIKREQLNANIFDQADEAQVEKLEQKERDEDEARKRAGKEVKKALTKREKNYLYDSDSDHPYSDSSEDDTSDEEKQKEIDKRKDEEAKSKLKEKEKDKATASKLPSGASSKGTNTPSGRPKHTDALKGKSKNNLKRSGSPNLSESSGNESARKKHKKKHSSQPSGASTPIFGSRPSPAPASQPLPGRKSSIIKLNVNPSKVSEIQSSTSKPGSPMSDGEATGGEDGSKKRKIKLRLGSTPSGSRAGSPEARPTGTSSHAGSPMAALAGSPAGAIQSHEIIAALPPQGISIVELMKLFKTRVGDKEGQTNKKAFIALVKENCSYGDNKLLRPKV</sequence>
<comment type="caution">
    <text evidence="9">The sequence shown here is derived from an EMBL/GenBank/DDBJ whole genome shotgun (WGS) entry which is preliminary data.</text>
</comment>
<keyword evidence="3 7" id="KW-0805">Transcription regulation</keyword>
<dbReference type="AlphaFoldDB" id="A0A9N9LWE8"/>
<keyword evidence="5 7" id="KW-0804">Transcription</keyword>
<evidence type="ECO:0000256" key="7">
    <source>
        <dbReference type="RuleBase" id="RU366044"/>
    </source>
</evidence>
<accession>A0A9N9LWE8</accession>
<reference evidence="9" key="1">
    <citation type="submission" date="2021-07" db="EMBL/GenBank/DDBJ databases">
        <authorList>
            <person name="Durling M."/>
        </authorList>
    </citation>
    <scope>NUCLEOTIDE SEQUENCE</scope>
</reference>
<dbReference type="GO" id="GO:0001096">
    <property type="term" value="F:TFIIF-class transcription factor complex binding"/>
    <property type="evidence" value="ECO:0007669"/>
    <property type="project" value="TreeGrafter"/>
</dbReference>
<dbReference type="InterPro" id="IPR008851">
    <property type="entry name" value="TFIIF-alpha"/>
</dbReference>
<feature type="compositionally biased region" description="Basic and acidic residues" evidence="8">
    <location>
        <begin position="462"/>
        <end position="489"/>
    </location>
</feature>
<dbReference type="InterPro" id="IPR011039">
    <property type="entry name" value="TFIIF_interaction"/>
</dbReference>
<dbReference type="GO" id="GO:0032968">
    <property type="term" value="P:positive regulation of transcription elongation by RNA polymerase II"/>
    <property type="evidence" value="ECO:0007669"/>
    <property type="project" value="InterPro"/>
</dbReference>
<gene>
    <name evidence="9" type="ORF">HYALB_00013491</name>
</gene>
<evidence type="ECO:0000256" key="8">
    <source>
        <dbReference type="SAM" id="MobiDB-lite"/>
    </source>
</evidence>
<proteinExistence type="inferred from homology"/>
<feature type="compositionally biased region" description="Polar residues" evidence="8">
    <location>
        <begin position="496"/>
        <end position="506"/>
    </location>
</feature>
<name>A0A9N9LWE8_9HELO</name>
<feature type="compositionally biased region" description="Basic and acidic residues" evidence="8">
    <location>
        <begin position="385"/>
        <end position="395"/>
    </location>
</feature>
<dbReference type="PANTHER" id="PTHR13011">
    <property type="entry name" value="TFIIF-ALPHA"/>
    <property type="match status" value="1"/>
</dbReference>
<comment type="similarity">
    <text evidence="2 7">Belongs to the TFIIF alpha subunit family.</text>
</comment>
<dbReference type="OrthoDB" id="76676at2759"/>
<dbReference type="GO" id="GO:0016251">
    <property type="term" value="F:RNA polymerase II general transcription initiation factor activity"/>
    <property type="evidence" value="ECO:0007669"/>
    <property type="project" value="TreeGrafter"/>
</dbReference>
<dbReference type="Proteomes" id="UP000701801">
    <property type="component" value="Unassembled WGS sequence"/>
</dbReference>
<keyword evidence="6 7" id="KW-0539">Nucleus</keyword>
<keyword evidence="4 7" id="KW-0238">DNA-binding</keyword>
<feature type="compositionally biased region" description="Basic and acidic residues" evidence="8">
    <location>
        <begin position="175"/>
        <end position="197"/>
    </location>
</feature>
<evidence type="ECO:0000256" key="3">
    <source>
        <dbReference type="ARBA" id="ARBA00023015"/>
    </source>
</evidence>
<dbReference type="PANTHER" id="PTHR13011:SF0">
    <property type="entry name" value="GENERAL TRANSCRIPTION FACTOR IIF SUBUNIT 1"/>
    <property type="match status" value="1"/>
</dbReference>
<evidence type="ECO:0000256" key="6">
    <source>
        <dbReference type="ARBA" id="ARBA00023242"/>
    </source>
</evidence>
<evidence type="ECO:0000256" key="4">
    <source>
        <dbReference type="ARBA" id="ARBA00023125"/>
    </source>
</evidence>
<feature type="compositionally biased region" description="Polar residues" evidence="8">
    <location>
        <begin position="585"/>
        <end position="600"/>
    </location>
</feature>
<protein>
    <recommendedName>
        <fullName evidence="7">Transcription initiation factor IIF subunit alpha</fullName>
    </recommendedName>
</protein>
<evidence type="ECO:0000313" key="9">
    <source>
        <dbReference type="EMBL" id="CAG8979747.1"/>
    </source>
</evidence>
<dbReference type="GO" id="GO:0006367">
    <property type="term" value="P:transcription initiation at RNA polymerase II promoter"/>
    <property type="evidence" value="ECO:0007669"/>
    <property type="project" value="InterPro"/>
</dbReference>
<feature type="compositionally biased region" description="Acidic residues" evidence="8">
    <location>
        <begin position="372"/>
        <end position="384"/>
    </location>
</feature>
<comment type="function">
    <text evidence="7">TFIIF is a general transcription initiation factor that binds to RNA polymerase II and helps to recruit it to the initiation complex in collaboration with TFIIB. It promotes transcription elongation.</text>
</comment>
<evidence type="ECO:0000256" key="2">
    <source>
        <dbReference type="ARBA" id="ARBA00005249"/>
    </source>
</evidence>
<feature type="compositionally biased region" description="Basic and acidic residues" evidence="8">
    <location>
        <begin position="408"/>
        <end position="451"/>
    </location>
</feature>
<organism evidence="9 10">
    <name type="scientific">Hymenoscyphus albidus</name>
    <dbReference type="NCBI Taxonomy" id="595503"/>
    <lineage>
        <taxon>Eukaryota</taxon>
        <taxon>Fungi</taxon>
        <taxon>Dikarya</taxon>
        <taxon>Ascomycota</taxon>
        <taxon>Pezizomycotina</taxon>
        <taxon>Leotiomycetes</taxon>
        <taxon>Helotiales</taxon>
        <taxon>Helotiaceae</taxon>
        <taxon>Hymenoscyphus</taxon>
    </lineage>
</organism>
<feature type="region of interest" description="Disordered" evidence="8">
    <location>
        <begin position="1"/>
        <end position="56"/>
    </location>
</feature>
<dbReference type="Pfam" id="PF05793">
    <property type="entry name" value="TFIIF_alpha"/>
    <property type="match status" value="1"/>
</dbReference>
<dbReference type="EMBL" id="CAJVRM010000333">
    <property type="protein sequence ID" value="CAG8979747.1"/>
    <property type="molecule type" value="Genomic_DNA"/>
</dbReference>
<feature type="region of interest" description="Disordered" evidence="8">
    <location>
        <begin position="372"/>
        <end position="660"/>
    </location>
</feature>
<feature type="compositionally biased region" description="Polar residues" evidence="8">
    <location>
        <begin position="14"/>
        <end position="28"/>
    </location>
</feature>
<evidence type="ECO:0000256" key="1">
    <source>
        <dbReference type="ARBA" id="ARBA00004123"/>
    </source>
</evidence>
<dbReference type="GO" id="GO:0005674">
    <property type="term" value="C:transcription factor TFIIF complex"/>
    <property type="evidence" value="ECO:0007669"/>
    <property type="project" value="TreeGrafter"/>
</dbReference>
<feature type="non-terminal residue" evidence="9">
    <location>
        <position position="1"/>
    </location>
</feature>
<feature type="region of interest" description="Disordered" evidence="8">
    <location>
        <begin position="138"/>
        <end position="230"/>
    </location>
</feature>